<comment type="caution">
    <text evidence="2">The sequence shown here is derived from an EMBL/GenBank/DDBJ whole genome shotgun (WGS) entry which is preliminary data.</text>
</comment>
<dbReference type="OrthoDB" id="4174112at2759"/>
<dbReference type="AlphaFoldDB" id="A0A8H4UIE4"/>
<feature type="region of interest" description="Disordered" evidence="1">
    <location>
        <begin position="286"/>
        <end position="306"/>
    </location>
</feature>
<feature type="region of interest" description="Disordered" evidence="1">
    <location>
        <begin position="336"/>
        <end position="372"/>
    </location>
</feature>
<evidence type="ECO:0000256" key="1">
    <source>
        <dbReference type="SAM" id="MobiDB-lite"/>
    </source>
</evidence>
<proteinExistence type="predicted"/>
<evidence type="ECO:0000313" key="2">
    <source>
        <dbReference type="EMBL" id="KAF4977333.1"/>
    </source>
</evidence>
<dbReference type="Proteomes" id="UP000635477">
    <property type="component" value="Unassembled WGS sequence"/>
</dbReference>
<feature type="compositionally biased region" description="Basic residues" evidence="1">
    <location>
        <begin position="1"/>
        <end position="12"/>
    </location>
</feature>
<sequence length="372" mass="40368">MPKIKTVRRSKMSTRSSMSRLASPRPSVVHEDPEEDDVEELPPLSEAVAGSSLESPVQENGETYSSLSSEEPDSRLPFSADLALATNMLTNNGGSIGNPIHGLPYPMQNAFGSGAGGIWPMPQIPQMGSFSGHQPNRTAGVIANELYGHDIKIDSAFCKKLANEVALREPDQRRPDATLNMERRSNVEAFLGHLTGVPVARACKNCHKGHGPWTECVIYDGQMCGSCTNCWFNASGSRCTFHESNHPDSIYAPSPLYNLPSAGMPQQAQQMAHSLSFLSQATSSLPQASSSFPLPSPPVQQLSPPHAAPIQDRFLARIEAAAEELGMRISEYDDYLKTPEGMVEEQRAQDEARSASTDESMEDAPSEESQPQ</sequence>
<evidence type="ECO:0000313" key="3">
    <source>
        <dbReference type="Proteomes" id="UP000635477"/>
    </source>
</evidence>
<feature type="region of interest" description="Disordered" evidence="1">
    <location>
        <begin position="1"/>
        <end position="74"/>
    </location>
</feature>
<name>A0A8H4UIE4_9HYPO</name>
<feature type="compositionally biased region" description="Polar residues" evidence="1">
    <location>
        <begin position="52"/>
        <end position="69"/>
    </location>
</feature>
<dbReference type="InterPro" id="IPR022190">
    <property type="entry name" value="DUF3716"/>
</dbReference>
<dbReference type="EMBL" id="JABEYC010000446">
    <property type="protein sequence ID" value="KAF4977333.1"/>
    <property type="molecule type" value="Genomic_DNA"/>
</dbReference>
<protein>
    <submittedName>
        <fullName evidence="2">Uncharacterized protein</fullName>
    </submittedName>
</protein>
<keyword evidence="3" id="KW-1185">Reference proteome</keyword>
<gene>
    <name evidence="2" type="ORF">FZEAL_6105</name>
</gene>
<feature type="compositionally biased region" description="Low complexity" evidence="1">
    <location>
        <begin position="286"/>
        <end position="305"/>
    </location>
</feature>
<reference evidence="2" key="2">
    <citation type="submission" date="2020-05" db="EMBL/GenBank/DDBJ databases">
        <authorList>
            <person name="Kim H.-S."/>
            <person name="Proctor R.H."/>
            <person name="Brown D.W."/>
        </authorList>
    </citation>
    <scope>NUCLEOTIDE SEQUENCE</scope>
    <source>
        <strain evidence="2">NRRL 22465</strain>
    </source>
</reference>
<organism evidence="2 3">
    <name type="scientific">Fusarium zealandicum</name>
    <dbReference type="NCBI Taxonomy" id="1053134"/>
    <lineage>
        <taxon>Eukaryota</taxon>
        <taxon>Fungi</taxon>
        <taxon>Dikarya</taxon>
        <taxon>Ascomycota</taxon>
        <taxon>Pezizomycotina</taxon>
        <taxon>Sordariomycetes</taxon>
        <taxon>Hypocreomycetidae</taxon>
        <taxon>Hypocreales</taxon>
        <taxon>Nectriaceae</taxon>
        <taxon>Fusarium</taxon>
        <taxon>Fusarium staphyleae species complex</taxon>
    </lineage>
</organism>
<dbReference type="Pfam" id="PF12511">
    <property type="entry name" value="DUF3716"/>
    <property type="match status" value="1"/>
</dbReference>
<accession>A0A8H4UIE4</accession>
<reference evidence="2" key="1">
    <citation type="journal article" date="2020" name="BMC Genomics">
        <title>Correction to: Identification and distribution of gene clusters required for synthesis of sphingolipid metabolism inhibitors in diverse species of the filamentous fungus Fusarium.</title>
        <authorList>
            <person name="Kim H.S."/>
            <person name="Lohmar J.M."/>
            <person name="Busman M."/>
            <person name="Brown D.W."/>
            <person name="Naumann T.A."/>
            <person name="Divon H.H."/>
            <person name="Lysoe E."/>
            <person name="Uhlig S."/>
            <person name="Proctor R.H."/>
        </authorList>
    </citation>
    <scope>NUCLEOTIDE SEQUENCE</scope>
    <source>
        <strain evidence="2">NRRL 22465</strain>
    </source>
</reference>
<feature type="compositionally biased region" description="Basic and acidic residues" evidence="1">
    <location>
        <begin position="344"/>
        <end position="353"/>
    </location>
</feature>